<proteinExistence type="predicted"/>
<evidence type="ECO:0000256" key="3">
    <source>
        <dbReference type="ARBA" id="ARBA00023242"/>
    </source>
</evidence>
<dbReference type="SMART" id="SM00389">
    <property type="entry name" value="HOX"/>
    <property type="match status" value="1"/>
</dbReference>
<keyword evidence="2 4" id="KW-0371">Homeobox</keyword>
<comment type="caution">
    <text evidence="7">The sequence shown here is derived from an EMBL/GenBank/DDBJ whole genome shotgun (WGS) entry which is preliminary data.</text>
</comment>
<accession>A0A9P4H7M3</accession>
<dbReference type="Proteomes" id="UP000799777">
    <property type="component" value="Unassembled WGS sequence"/>
</dbReference>
<evidence type="ECO:0000313" key="8">
    <source>
        <dbReference type="Proteomes" id="UP000799777"/>
    </source>
</evidence>
<evidence type="ECO:0000256" key="5">
    <source>
        <dbReference type="SAM" id="MobiDB-lite"/>
    </source>
</evidence>
<evidence type="ECO:0000313" key="7">
    <source>
        <dbReference type="EMBL" id="KAF2029149.1"/>
    </source>
</evidence>
<dbReference type="PANTHER" id="PTHR11850">
    <property type="entry name" value="HOMEOBOX PROTEIN TRANSCRIPTION FACTORS"/>
    <property type="match status" value="1"/>
</dbReference>
<protein>
    <recommendedName>
        <fullName evidence="6">Homeobox domain-containing protein</fullName>
    </recommendedName>
</protein>
<dbReference type="InterPro" id="IPR008422">
    <property type="entry name" value="KN_HD"/>
</dbReference>
<feature type="compositionally biased region" description="Low complexity" evidence="5">
    <location>
        <begin position="63"/>
        <end position="74"/>
    </location>
</feature>
<dbReference type="InterPro" id="IPR001356">
    <property type="entry name" value="HD"/>
</dbReference>
<feature type="region of interest" description="Disordered" evidence="5">
    <location>
        <begin position="480"/>
        <end position="517"/>
    </location>
</feature>
<dbReference type="GO" id="GO:0003677">
    <property type="term" value="F:DNA binding"/>
    <property type="evidence" value="ECO:0007669"/>
    <property type="project" value="UniProtKB-UniRule"/>
</dbReference>
<feature type="compositionally biased region" description="Polar residues" evidence="5">
    <location>
        <begin position="294"/>
        <end position="310"/>
    </location>
</feature>
<organism evidence="7 8">
    <name type="scientific">Setomelanomma holmii</name>
    <dbReference type="NCBI Taxonomy" id="210430"/>
    <lineage>
        <taxon>Eukaryota</taxon>
        <taxon>Fungi</taxon>
        <taxon>Dikarya</taxon>
        <taxon>Ascomycota</taxon>
        <taxon>Pezizomycotina</taxon>
        <taxon>Dothideomycetes</taxon>
        <taxon>Pleosporomycetidae</taxon>
        <taxon>Pleosporales</taxon>
        <taxon>Pleosporineae</taxon>
        <taxon>Phaeosphaeriaceae</taxon>
        <taxon>Setomelanomma</taxon>
    </lineage>
</organism>
<dbReference type="AlphaFoldDB" id="A0A9P4H7M3"/>
<feature type="compositionally biased region" description="Polar residues" evidence="5">
    <location>
        <begin position="11"/>
        <end position="31"/>
    </location>
</feature>
<sequence length="517" mass="57597">MASPPPPERQQAVSMNDAVSDSQSISPSTLVPSHSAPAPADTTSAPAKSTPPVDSAPAPVDSTPAPARATPARPDYSHIPRGSVESLLESLPKPKKRTYAEISITNNIIPLYQFSWGFELVPRNMSNPPAGLRLPSIDEALEKLARVAREERICRDCGHDRDVTTGDQRQHQHQPSASHTDRTSFNSANLIPLQLRSRNDLRRTPPFQPGEREKQLPSFSEFVEATGAHTEHTPPRTPSRRNGSTTHSPREQPPFEEVAGQDPKRRRVEQRVDSMLVHPHYSHATAPLPDGPRRQSSSMEPALHSHNSSYAAGCSRSSQHHRSSLSYPPPHVQNGHQSSPGAQVYPGYRPSPGQPTARDYPTYAPPPPHSTAYDHRHSYYEPPPPAHPGYGYASPAHYGRPSYHGGHYPGYESGYPDIRFQQHLGMNPEHGRKRRGNLPKEATNMMKGWFAEHRHSPYPSEDQKMEFCERTGLTISQVSNWFINARRREPEKEKKEREARERAAREAGRDSDQDGAV</sequence>
<feature type="compositionally biased region" description="Polar residues" evidence="5">
    <location>
        <begin position="173"/>
        <end position="189"/>
    </location>
</feature>
<evidence type="ECO:0000256" key="2">
    <source>
        <dbReference type="ARBA" id="ARBA00023155"/>
    </source>
</evidence>
<feature type="region of interest" description="Disordered" evidence="5">
    <location>
        <begin position="158"/>
        <end position="386"/>
    </location>
</feature>
<gene>
    <name evidence="7" type="ORF">EK21DRAFT_90044</name>
</gene>
<dbReference type="GO" id="GO:0005634">
    <property type="term" value="C:nucleus"/>
    <property type="evidence" value="ECO:0007669"/>
    <property type="project" value="UniProtKB-SubCell"/>
</dbReference>
<dbReference type="Gene3D" id="1.10.10.60">
    <property type="entry name" value="Homeodomain-like"/>
    <property type="match status" value="1"/>
</dbReference>
<feature type="domain" description="Homeobox" evidence="6">
    <location>
        <begin position="429"/>
        <end position="492"/>
    </location>
</feature>
<name>A0A9P4H7M3_9PLEO</name>
<dbReference type="PROSITE" id="PS50071">
    <property type="entry name" value="HOMEOBOX_2"/>
    <property type="match status" value="1"/>
</dbReference>
<feature type="region of interest" description="Disordered" evidence="5">
    <location>
        <begin position="1"/>
        <end position="80"/>
    </location>
</feature>
<dbReference type="CDD" id="cd00086">
    <property type="entry name" value="homeodomain"/>
    <property type="match status" value="1"/>
</dbReference>
<feature type="compositionally biased region" description="Low complexity" evidence="5">
    <location>
        <begin position="32"/>
        <end position="52"/>
    </location>
</feature>
<evidence type="ECO:0000256" key="4">
    <source>
        <dbReference type="PROSITE-ProRule" id="PRU00108"/>
    </source>
</evidence>
<reference evidence="7" key="1">
    <citation type="journal article" date="2020" name="Stud. Mycol.">
        <title>101 Dothideomycetes genomes: a test case for predicting lifestyles and emergence of pathogens.</title>
        <authorList>
            <person name="Haridas S."/>
            <person name="Albert R."/>
            <person name="Binder M."/>
            <person name="Bloem J."/>
            <person name="Labutti K."/>
            <person name="Salamov A."/>
            <person name="Andreopoulos B."/>
            <person name="Baker S."/>
            <person name="Barry K."/>
            <person name="Bills G."/>
            <person name="Bluhm B."/>
            <person name="Cannon C."/>
            <person name="Castanera R."/>
            <person name="Culley D."/>
            <person name="Daum C."/>
            <person name="Ezra D."/>
            <person name="Gonzalez J."/>
            <person name="Henrissat B."/>
            <person name="Kuo A."/>
            <person name="Liang C."/>
            <person name="Lipzen A."/>
            <person name="Lutzoni F."/>
            <person name="Magnuson J."/>
            <person name="Mondo S."/>
            <person name="Nolan M."/>
            <person name="Ohm R."/>
            <person name="Pangilinan J."/>
            <person name="Park H.-J."/>
            <person name="Ramirez L."/>
            <person name="Alfaro M."/>
            <person name="Sun H."/>
            <person name="Tritt A."/>
            <person name="Yoshinaga Y."/>
            <person name="Zwiers L.-H."/>
            <person name="Turgeon B."/>
            <person name="Goodwin S."/>
            <person name="Spatafora J."/>
            <person name="Crous P."/>
            <person name="Grigoriev I."/>
        </authorList>
    </citation>
    <scope>NUCLEOTIDE SEQUENCE</scope>
    <source>
        <strain evidence="7">CBS 110217</strain>
    </source>
</reference>
<dbReference type="Pfam" id="PF05920">
    <property type="entry name" value="Homeobox_KN"/>
    <property type="match status" value="1"/>
</dbReference>
<dbReference type="GO" id="GO:0006355">
    <property type="term" value="P:regulation of DNA-templated transcription"/>
    <property type="evidence" value="ECO:0007669"/>
    <property type="project" value="InterPro"/>
</dbReference>
<keyword evidence="8" id="KW-1185">Reference proteome</keyword>
<feature type="DNA-binding region" description="Homeobox" evidence="4">
    <location>
        <begin position="431"/>
        <end position="493"/>
    </location>
</feature>
<dbReference type="OrthoDB" id="10056939at2759"/>
<comment type="subcellular location">
    <subcellularLocation>
        <location evidence="4">Nucleus</location>
    </subcellularLocation>
</comment>
<keyword evidence="1 4" id="KW-0238">DNA-binding</keyword>
<keyword evidence="3 4" id="KW-0539">Nucleus</keyword>
<dbReference type="SUPFAM" id="SSF46689">
    <property type="entry name" value="Homeodomain-like"/>
    <property type="match status" value="1"/>
</dbReference>
<dbReference type="EMBL" id="ML978204">
    <property type="protein sequence ID" value="KAF2029149.1"/>
    <property type="molecule type" value="Genomic_DNA"/>
</dbReference>
<evidence type="ECO:0000259" key="6">
    <source>
        <dbReference type="PROSITE" id="PS50071"/>
    </source>
</evidence>
<dbReference type="InterPro" id="IPR009057">
    <property type="entry name" value="Homeodomain-like_sf"/>
</dbReference>
<feature type="compositionally biased region" description="Basic and acidic residues" evidence="5">
    <location>
        <begin position="158"/>
        <end position="170"/>
    </location>
</feature>
<feature type="compositionally biased region" description="Basic and acidic residues" evidence="5">
    <location>
        <begin position="486"/>
        <end position="517"/>
    </location>
</feature>
<dbReference type="InterPro" id="IPR050224">
    <property type="entry name" value="TALE_homeobox"/>
</dbReference>
<evidence type="ECO:0000256" key="1">
    <source>
        <dbReference type="ARBA" id="ARBA00023125"/>
    </source>
</evidence>